<protein>
    <submittedName>
        <fullName evidence="1">Uncharacterized protein</fullName>
    </submittedName>
</protein>
<dbReference type="EMBL" id="LGTC01000001">
    <property type="protein sequence ID" value="KNY30252.1"/>
    <property type="molecule type" value="Genomic_DNA"/>
</dbReference>
<gene>
    <name evidence="1" type="ORF">Bccel_5529</name>
</gene>
<keyword evidence="2" id="KW-1185">Reference proteome</keyword>
<dbReference type="PATRIC" id="fig|398512.5.peg.5804"/>
<dbReference type="STRING" id="398512.Bccel_5529"/>
<dbReference type="Proteomes" id="UP000036923">
    <property type="component" value="Unassembled WGS sequence"/>
</dbReference>
<dbReference type="AlphaFoldDB" id="A0A0L6JXU3"/>
<proteinExistence type="predicted"/>
<organism evidence="1 2">
    <name type="scientific">Pseudobacteroides cellulosolvens ATCC 35603 = DSM 2933</name>
    <dbReference type="NCBI Taxonomy" id="398512"/>
    <lineage>
        <taxon>Bacteria</taxon>
        <taxon>Bacillati</taxon>
        <taxon>Bacillota</taxon>
        <taxon>Clostridia</taxon>
        <taxon>Eubacteriales</taxon>
        <taxon>Oscillospiraceae</taxon>
        <taxon>Pseudobacteroides</taxon>
    </lineage>
</organism>
<sequence>MKRKTKTFAIMHRNIYIGLTMAYITHSKWEKFSFNQRMTPYTEEGRKLYLKNNDKQLPKHRPHLNHKDLPDISGNYELNNFEYHMNKEYAFNRDKGKCRICRNYLKTYKMHCHRINESLPLNKINKVPNLAWLCYNCDHLVHSRQKPKSTDKKIVKKILEYQNKLK</sequence>
<comment type="caution">
    <text evidence="1">The sequence shown here is derived from an EMBL/GenBank/DDBJ whole genome shotgun (WGS) entry which is preliminary data.</text>
</comment>
<evidence type="ECO:0000313" key="2">
    <source>
        <dbReference type="Proteomes" id="UP000036923"/>
    </source>
</evidence>
<reference evidence="2" key="1">
    <citation type="submission" date="2015-07" db="EMBL/GenBank/DDBJ databases">
        <title>Near-Complete Genome Sequence of the Cellulolytic Bacterium Bacteroides (Pseudobacteroides) cellulosolvens ATCC 35603.</title>
        <authorList>
            <person name="Dassa B."/>
            <person name="Utturkar S.M."/>
            <person name="Klingeman D.M."/>
            <person name="Hurt R.A."/>
            <person name="Keller M."/>
            <person name="Xu J."/>
            <person name="Reddy Y.H.K."/>
            <person name="Borovok I."/>
            <person name="Grinberg I.R."/>
            <person name="Lamed R."/>
            <person name="Zhivin O."/>
            <person name="Bayer E.A."/>
            <person name="Brown S.D."/>
        </authorList>
    </citation>
    <scope>NUCLEOTIDE SEQUENCE [LARGE SCALE GENOMIC DNA]</scope>
    <source>
        <strain evidence="2">DSM 2933</strain>
    </source>
</reference>
<evidence type="ECO:0000313" key="1">
    <source>
        <dbReference type="EMBL" id="KNY30252.1"/>
    </source>
</evidence>
<dbReference type="eggNOG" id="COG1403">
    <property type="taxonomic scope" value="Bacteria"/>
</dbReference>
<accession>A0A0L6JXU3</accession>
<name>A0A0L6JXU3_9FIRM</name>